<sequence length="103" mass="10255">MSTNRTNLVGALLAVGALGATAGMMAWRWSQRHRAQRMSYHRELSRWEGEGGALDADGGSAVGASASSAGMSGLSGARASGAAASGQSNGAAGAPWPFPHGNA</sequence>
<dbReference type="Proteomes" id="UP001596103">
    <property type="component" value="Unassembled WGS sequence"/>
</dbReference>
<organism evidence="2 3">
    <name type="scientific">Paraburkholderia denitrificans</name>
    <dbReference type="NCBI Taxonomy" id="694025"/>
    <lineage>
        <taxon>Bacteria</taxon>
        <taxon>Pseudomonadati</taxon>
        <taxon>Pseudomonadota</taxon>
        <taxon>Betaproteobacteria</taxon>
        <taxon>Burkholderiales</taxon>
        <taxon>Burkholderiaceae</taxon>
        <taxon>Paraburkholderia</taxon>
    </lineage>
</organism>
<dbReference type="RefSeq" id="WP_377712906.1">
    <property type="nucleotide sequence ID" value="NZ_JBHSMP010000019.1"/>
</dbReference>
<feature type="region of interest" description="Disordered" evidence="1">
    <location>
        <begin position="50"/>
        <end position="103"/>
    </location>
</feature>
<protein>
    <submittedName>
        <fullName evidence="2">Uncharacterized protein</fullName>
    </submittedName>
</protein>
<comment type="caution">
    <text evidence="2">The sequence shown here is derived from an EMBL/GenBank/DDBJ whole genome shotgun (WGS) entry which is preliminary data.</text>
</comment>
<evidence type="ECO:0000313" key="2">
    <source>
        <dbReference type="EMBL" id="MFC5430459.1"/>
    </source>
</evidence>
<keyword evidence="3" id="KW-1185">Reference proteome</keyword>
<proteinExistence type="predicted"/>
<evidence type="ECO:0000313" key="3">
    <source>
        <dbReference type="Proteomes" id="UP001596103"/>
    </source>
</evidence>
<gene>
    <name evidence="2" type="ORF">ACFPTO_16855</name>
</gene>
<accession>A0ABW0JBL5</accession>
<name>A0ABW0JBL5_9BURK</name>
<dbReference type="EMBL" id="JBHSMP010000019">
    <property type="protein sequence ID" value="MFC5430459.1"/>
    <property type="molecule type" value="Genomic_DNA"/>
</dbReference>
<reference evidence="3" key="1">
    <citation type="journal article" date="2019" name="Int. J. Syst. Evol. Microbiol.">
        <title>The Global Catalogue of Microorganisms (GCM) 10K type strain sequencing project: providing services to taxonomists for standard genome sequencing and annotation.</title>
        <authorList>
            <consortium name="The Broad Institute Genomics Platform"/>
            <consortium name="The Broad Institute Genome Sequencing Center for Infectious Disease"/>
            <person name="Wu L."/>
            <person name="Ma J."/>
        </authorList>
    </citation>
    <scope>NUCLEOTIDE SEQUENCE [LARGE SCALE GENOMIC DNA]</scope>
    <source>
        <strain evidence="3">CCUG 56042</strain>
    </source>
</reference>
<evidence type="ECO:0000256" key="1">
    <source>
        <dbReference type="SAM" id="MobiDB-lite"/>
    </source>
</evidence>
<feature type="compositionally biased region" description="Low complexity" evidence="1">
    <location>
        <begin position="53"/>
        <end position="94"/>
    </location>
</feature>